<feature type="chain" id="PRO_5022084172" description="SET domain-containing protein" evidence="1">
    <location>
        <begin position="17"/>
        <end position="352"/>
    </location>
</feature>
<evidence type="ECO:0000313" key="4">
    <source>
        <dbReference type="Proteomes" id="UP000316270"/>
    </source>
</evidence>
<dbReference type="STRING" id="50376.A0A517LA60"/>
<keyword evidence="4" id="KW-1185">Reference proteome</keyword>
<dbReference type="Gene3D" id="2.170.270.10">
    <property type="entry name" value="SET domain"/>
    <property type="match status" value="1"/>
</dbReference>
<reference evidence="3 4" key="1">
    <citation type="submission" date="2019-07" db="EMBL/GenBank/DDBJ databases">
        <title>Finished genome of Venturia effusa.</title>
        <authorList>
            <person name="Young C.A."/>
            <person name="Cox M.P."/>
            <person name="Ganley A.R.D."/>
            <person name="David W.J."/>
        </authorList>
    </citation>
    <scope>NUCLEOTIDE SEQUENCE [LARGE SCALE GENOMIC DNA]</scope>
    <source>
        <strain evidence="4">albino</strain>
    </source>
</reference>
<evidence type="ECO:0000313" key="3">
    <source>
        <dbReference type="EMBL" id="QDS72516.1"/>
    </source>
</evidence>
<feature type="domain" description="SET" evidence="2">
    <location>
        <begin position="43"/>
        <end position="196"/>
    </location>
</feature>
<proteinExistence type="predicted"/>
<feature type="signal peptide" evidence="1">
    <location>
        <begin position="1"/>
        <end position="16"/>
    </location>
</feature>
<dbReference type="Pfam" id="PF00856">
    <property type="entry name" value="SET"/>
    <property type="match status" value="1"/>
</dbReference>
<dbReference type="PANTHER" id="PTHR47332:SF4">
    <property type="entry name" value="SET DOMAIN-CONTAINING PROTEIN 5"/>
    <property type="match status" value="1"/>
</dbReference>
<dbReference type="SMART" id="SM00317">
    <property type="entry name" value="SET"/>
    <property type="match status" value="1"/>
</dbReference>
<dbReference type="OrthoDB" id="265717at2759"/>
<dbReference type="AlphaFoldDB" id="A0A517LA60"/>
<keyword evidence="1" id="KW-0732">Signal</keyword>
<name>A0A517LA60_9PEZI</name>
<dbReference type="EMBL" id="CP042192">
    <property type="protein sequence ID" value="QDS72516.1"/>
    <property type="molecule type" value="Genomic_DNA"/>
</dbReference>
<evidence type="ECO:0000256" key="1">
    <source>
        <dbReference type="SAM" id="SignalP"/>
    </source>
</evidence>
<organism evidence="3 4">
    <name type="scientific">Venturia effusa</name>
    <dbReference type="NCBI Taxonomy" id="50376"/>
    <lineage>
        <taxon>Eukaryota</taxon>
        <taxon>Fungi</taxon>
        <taxon>Dikarya</taxon>
        <taxon>Ascomycota</taxon>
        <taxon>Pezizomycotina</taxon>
        <taxon>Dothideomycetes</taxon>
        <taxon>Pleosporomycetidae</taxon>
        <taxon>Venturiales</taxon>
        <taxon>Venturiaceae</taxon>
        <taxon>Venturia</taxon>
    </lineage>
</organism>
<dbReference type="Proteomes" id="UP000316270">
    <property type="component" value="Chromosome 8"/>
</dbReference>
<dbReference type="InterPro" id="IPR053185">
    <property type="entry name" value="SET_domain_protein"/>
</dbReference>
<protein>
    <recommendedName>
        <fullName evidence="2">SET domain-containing protein</fullName>
    </recommendedName>
</protein>
<dbReference type="InterPro" id="IPR046341">
    <property type="entry name" value="SET_dom_sf"/>
</dbReference>
<gene>
    <name evidence="3" type="ORF">FKW77_000137</name>
</gene>
<dbReference type="PANTHER" id="PTHR47332">
    <property type="entry name" value="SET DOMAIN-CONTAINING PROTEIN 5"/>
    <property type="match status" value="1"/>
</dbReference>
<sequence>MIIRLIFLSLSLTSSAISTQLLSPTSFYKQTISWQSPETSCPGPPQVYTILPSPGKGLGLFALHDLEIGTIIIREKPILAISRPSFEKGSGYPLPAISRLVRAEFARLTPTQQSQVSNLTFHAIDKEKEESDILGLIFRSNAYKTGERIGLFPRISRINHSCRPNTSYYWNEKLGVRVVFATKKIKKGEEISDSYISLLAPREERNGSLRPYGFVCGCHACVKGGKESDERRVEVKKAFGLLEGKLDMSLTKDRTEIMNAKENAWLSLRVIALLHQEELADYYANAYKFAAVFHSKIGDWATATKYANMGYEWRVMEDPESGLAMEMYELTSRCIEGWKAELRAKQLLKGDL</sequence>
<dbReference type="CDD" id="cd20071">
    <property type="entry name" value="SET_SMYD"/>
    <property type="match status" value="1"/>
</dbReference>
<evidence type="ECO:0000259" key="2">
    <source>
        <dbReference type="PROSITE" id="PS50280"/>
    </source>
</evidence>
<dbReference type="PROSITE" id="PS50280">
    <property type="entry name" value="SET"/>
    <property type="match status" value="1"/>
</dbReference>
<dbReference type="SUPFAM" id="SSF82199">
    <property type="entry name" value="SET domain"/>
    <property type="match status" value="1"/>
</dbReference>
<accession>A0A517LA60</accession>
<dbReference type="InterPro" id="IPR001214">
    <property type="entry name" value="SET_dom"/>
</dbReference>